<dbReference type="RefSeq" id="XP_022474685.1">
    <property type="nucleotide sequence ID" value="XM_022618785.1"/>
</dbReference>
<dbReference type="AlphaFoldDB" id="A0A1G4B8C9"/>
<proteinExistence type="predicted"/>
<feature type="region of interest" description="Disordered" evidence="1">
    <location>
        <begin position="1"/>
        <end position="24"/>
    </location>
</feature>
<name>A0A1G4B8C9_9PEZI</name>
<dbReference type="EMBL" id="MJBS01000056">
    <property type="protein sequence ID" value="OHE97532.1"/>
    <property type="molecule type" value="Genomic_DNA"/>
</dbReference>
<comment type="caution">
    <text evidence="2">The sequence shown here is derived from an EMBL/GenBank/DDBJ whole genome shotgun (WGS) entry which is preliminary data.</text>
</comment>
<sequence length="32" mass="3382">MSLQVSVISQGLSPPSSKGTSEDSYPAMCQYC</sequence>
<keyword evidence="3" id="KW-1185">Reference proteome</keyword>
<dbReference type="GeneID" id="34560295"/>
<gene>
    <name evidence="2" type="ORF">CORC01_07147</name>
</gene>
<evidence type="ECO:0000313" key="3">
    <source>
        <dbReference type="Proteomes" id="UP000176998"/>
    </source>
</evidence>
<protein>
    <submittedName>
        <fullName evidence="2">Uncharacterized protein</fullName>
    </submittedName>
</protein>
<dbReference type="Proteomes" id="UP000176998">
    <property type="component" value="Unassembled WGS sequence"/>
</dbReference>
<feature type="compositionally biased region" description="Polar residues" evidence="1">
    <location>
        <begin position="1"/>
        <end position="23"/>
    </location>
</feature>
<evidence type="ECO:0000313" key="2">
    <source>
        <dbReference type="EMBL" id="OHE97532.1"/>
    </source>
</evidence>
<organism evidence="2 3">
    <name type="scientific">Colletotrichum orchidophilum</name>
    <dbReference type="NCBI Taxonomy" id="1209926"/>
    <lineage>
        <taxon>Eukaryota</taxon>
        <taxon>Fungi</taxon>
        <taxon>Dikarya</taxon>
        <taxon>Ascomycota</taxon>
        <taxon>Pezizomycotina</taxon>
        <taxon>Sordariomycetes</taxon>
        <taxon>Hypocreomycetidae</taxon>
        <taxon>Glomerellales</taxon>
        <taxon>Glomerellaceae</taxon>
        <taxon>Colletotrichum</taxon>
    </lineage>
</organism>
<reference evidence="2 3" key="1">
    <citation type="submission" date="2016-09" db="EMBL/GenBank/DDBJ databases">
        <authorList>
            <person name="Capua I."/>
            <person name="De Benedictis P."/>
            <person name="Joannis T."/>
            <person name="Lombin L.H."/>
            <person name="Cattoli G."/>
        </authorList>
    </citation>
    <scope>NUCLEOTIDE SEQUENCE [LARGE SCALE GENOMIC DNA]</scope>
    <source>
        <strain evidence="2 3">IMI 309357</strain>
    </source>
</reference>
<evidence type="ECO:0000256" key="1">
    <source>
        <dbReference type="SAM" id="MobiDB-lite"/>
    </source>
</evidence>
<accession>A0A1G4B8C9</accession>